<dbReference type="InterPro" id="IPR036890">
    <property type="entry name" value="HATPase_C_sf"/>
</dbReference>
<sequence>MSSPLPSVITGRPSRPEGGTAMSADALSHVFQVLPIAEHVPLARRETRNVLESWALDGELVELSCLIVSELVTNVVRHAALLSPTATIELSADEGELTVSVADAHPCRPKALPAPHSAGGWGLALVKGLVEEIHGSHDVVDDASTGGKAVVVRLPLAAAAVAA</sequence>
<dbReference type="PATRIC" id="fig|452652.3.peg.4070"/>
<keyword evidence="1" id="KW-0808">Transferase</keyword>
<dbReference type="Gene3D" id="3.30.565.10">
    <property type="entry name" value="Histidine kinase-like ATPase, C-terminal domain"/>
    <property type="match status" value="1"/>
</dbReference>
<evidence type="ECO:0000259" key="3">
    <source>
        <dbReference type="Pfam" id="PF13581"/>
    </source>
</evidence>
<evidence type="ECO:0000256" key="2">
    <source>
        <dbReference type="SAM" id="MobiDB-lite"/>
    </source>
</evidence>
<dbReference type="PANTHER" id="PTHR35526">
    <property type="entry name" value="ANTI-SIGMA-F FACTOR RSBW-RELATED"/>
    <property type="match status" value="1"/>
</dbReference>
<dbReference type="STRING" id="452652.KSE_40770"/>
<dbReference type="eggNOG" id="COG3920">
    <property type="taxonomic scope" value="Bacteria"/>
</dbReference>
<reference evidence="4 5" key="1">
    <citation type="journal article" date="2010" name="DNA Res.">
        <title>Genome sequence of Kitasatospora setae NBRC 14216T: an evolutionary snapshot of the family Streptomycetaceae.</title>
        <authorList>
            <person name="Ichikawa N."/>
            <person name="Oguchi A."/>
            <person name="Ikeda H."/>
            <person name="Ishikawa J."/>
            <person name="Kitani S."/>
            <person name="Watanabe Y."/>
            <person name="Nakamura S."/>
            <person name="Katano Y."/>
            <person name="Kishi E."/>
            <person name="Sasagawa M."/>
            <person name="Ankai A."/>
            <person name="Fukui S."/>
            <person name="Hashimoto Y."/>
            <person name="Kamata S."/>
            <person name="Otoguro M."/>
            <person name="Tanikawa S."/>
            <person name="Nihira T."/>
            <person name="Horinouchi S."/>
            <person name="Ohnishi Y."/>
            <person name="Hayakawa M."/>
            <person name="Kuzuyama T."/>
            <person name="Arisawa A."/>
            <person name="Nomoto F."/>
            <person name="Miura H."/>
            <person name="Takahashi Y."/>
            <person name="Fujita N."/>
        </authorList>
    </citation>
    <scope>NUCLEOTIDE SEQUENCE [LARGE SCALE GENOMIC DNA]</scope>
    <source>
        <strain evidence="5">ATCC 33774 / DSM 43861 / JCM 3304 / KCC A-0304 / NBRC 14216 / KM-6054</strain>
    </source>
</reference>
<dbReference type="CDD" id="cd16936">
    <property type="entry name" value="HATPase_RsbW-like"/>
    <property type="match status" value="1"/>
</dbReference>
<feature type="region of interest" description="Disordered" evidence="2">
    <location>
        <begin position="1"/>
        <end position="21"/>
    </location>
</feature>
<evidence type="ECO:0000256" key="1">
    <source>
        <dbReference type="ARBA" id="ARBA00022527"/>
    </source>
</evidence>
<dbReference type="InterPro" id="IPR050267">
    <property type="entry name" value="Anti-sigma-factor_SerPK"/>
</dbReference>
<keyword evidence="5" id="KW-1185">Reference proteome</keyword>
<evidence type="ECO:0000313" key="4">
    <source>
        <dbReference type="EMBL" id="BAJ29867.1"/>
    </source>
</evidence>
<dbReference type="HOGENOM" id="CLU_090336_7_0_11"/>
<dbReference type="Pfam" id="PF13581">
    <property type="entry name" value="HATPase_c_2"/>
    <property type="match status" value="1"/>
</dbReference>
<evidence type="ECO:0000313" key="5">
    <source>
        <dbReference type="Proteomes" id="UP000007076"/>
    </source>
</evidence>
<dbReference type="InterPro" id="IPR003594">
    <property type="entry name" value="HATPase_dom"/>
</dbReference>
<feature type="domain" description="Histidine kinase/HSP90-like ATPase" evidence="3">
    <location>
        <begin position="38"/>
        <end position="135"/>
    </location>
</feature>
<accession>E4NET1</accession>
<dbReference type="GO" id="GO:0004674">
    <property type="term" value="F:protein serine/threonine kinase activity"/>
    <property type="evidence" value="ECO:0007669"/>
    <property type="project" value="UniProtKB-KW"/>
</dbReference>
<keyword evidence="1" id="KW-0723">Serine/threonine-protein kinase</keyword>
<protein>
    <recommendedName>
        <fullName evidence="3">Histidine kinase/HSP90-like ATPase domain-containing protein</fullName>
    </recommendedName>
</protein>
<dbReference type="SUPFAM" id="SSF55874">
    <property type="entry name" value="ATPase domain of HSP90 chaperone/DNA topoisomerase II/histidine kinase"/>
    <property type="match status" value="1"/>
</dbReference>
<dbReference type="EMBL" id="AP010968">
    <property type="protein sequence ID" value="BAJ29867.1"/>
    <property type="molecule type" value="Genomic_DNA"/>
</dbReference>
<dbReference type="KEGG" id="ksk:KSE_40770"/>
<proteinExistence type="predicted"/>
<name>E4NET1_KITSK</name>
<dbReference type="AlphaFoldDB" id="E4NET1"/>
<gene>
    <name evidence="4" type="ordered locus">KSE_40770</name>
</gene>
<dbReference type="PANTHER" id="PTHR35526:SF3">
    <property type="entry name" value="ANTI-SIGMA-F FACTOR RSBW"/>
    <property type="match status" value="1"/>
</dbReference>
<keyword evidence="1" id="KW-0418">Kinase</keyword>
<organism evidence="4 5">
    <name type="scientific">Kitasatospora setae (strain ATCC 33774 / DSM 43861 / JCM 3304 / KCC A-0304 / NBRC 14216 / KM-6054)</name>
    <name type="common">Streptomyces setae</name>
    <dbReference type="NCBI Taxonomy" id="452652"/>
    <lineage>
        <taxon>Bacteria</taxon>
        <taxon>Bacillati</taxon>
        <taxon>Actinomycetota</taxon>
        <taxon>Actinomycetes</taxon>
        <taxon>Kitasatosporales</taxon>
        <taxon>Streptomycetaceae</taxon>
        <taxon>Kitasatospora</taxon>
    </lineage>
</organism>
<dbReference type="Proteomes" id="UP000007076">
    <property type="component" value="Chromosome"/>
</dbReference>